<sequence length="236" mass="27070">MPPNVHHFRYFVTPYVLFSPALSTEAQHNLPIEYKYYRGQKKLNTAVKKVMPALLRDSNFQHMHRASQKLNQKPQPMRSIMLTEKEFLLLSNVISHQAPCNMLIFGLVPQYLYLSQINAGGTTIFLEDEYQMPGNKSMQIQIALERLLQESKCQLALTTLPQEVYQHNWDLTLVDGPSGDTPEAPGRMETIYTASMIARSGNTTEVVIHGVHRMIERWFAWSFLCEENLVSSKGKL</sequence>
<evidence type="ECO:0000256" key="2">
    <source>
        <dbReference type="ARBA" id="ARBA00022692"/>
    </source>
</evidence>
<dbReference type="PANTHER" id="PTHR31444">
    <property type="entry name" value="OS11G0490100 PROTEIN"/>
    <property type="match status" value="1"/>
</dbReference>
<dbReference type="GO" id="GO:0000139">
    <property type="term" value="C:Golgi membrane"/>
    <property type="evidence" value="ECO:0007669"/>
    <property type="project" value="UniProtKB-SubCell"/>
</dbReference>
<dbReference type="GO" id="GO:0045492">
    <property type="term" value="P:xylan biosynthetic process"/>
    <property type="evidence" value="ECO:0007669"/>
    <property type="project" value="InterPro"/>
</dbReference>
<keyword evidence="2" id="KW-0812">Transmembrane</keyword>
<evidence type="ECO:0000313" key="6">
    <source>
        <dbReference type="Proteomes" id="UP000811246"/>
    </source>
</evidence>
<dbReference type="EMBL" id="CM031836">
    <property type="protein sequence ID" value="KAG6684024.1"/>
    <property type="molecule type" value="Genomic_DNA"/>
</dbReference>
<dbReference type="Proteomes" id="UP000811246">
    <property type="component" value="Chromosome 12"/>
</dbReference>
<comment type="caution">
    <text evidence="5">The sequence shown here is derived from an EMBL/GenBank/DDBJ whole genome shotgun (WGS) entry which is preliminary data.</text>
</comment>
<dbReference type="InterPro" id="IPR006514">
    <property type="entry name" value="IRX15/GXM/AGM"/>
</dbReference>
<comment type="subcellular location">
    <subcellularLocation>
        <location evidence="1">Golgi apparatus membrane</location>
        <topology evidence="1">Single-pass membrane protein</topology>
    </subcellularLocation>
</comment>
<accession>A0A922IWB7</accession>
<dbReference type="AlphaFoldDB" id="A0A922IWB7"/>
<reference evidence="5" key="1">
    <citation type="submission" date="2021-01" db="EMBL/GenBank/DDBJ databases">
        <authorList>
            <person name="Lovell J.T."/>
            <person name="Bentley N."/>
            <person name="Bhattarai G."/>
            <person name="Jenkins J.W."/>
            <person name="Sreedasyam A."/>
            <person name="Alarcon Y."/>
            <person name="Bock C."/>
            <person name="Boston L."/>
            <person name="Carlson J."/>
            <person name="Cervantes K."/>
            <person name="Clermont K."/>
            <person name="Krom N."/>
            <person name="Kubenka K."/>
            <person name="Mamidi S."/>
            <person name="Mattison C."/>
            <person name="Monteros M."/>
            <person name="Pisani C."/>
            <person name="Plott C."/>
            <person name="Rajasekar S."/>
            <person name="Rhein H.S."/>
            <person name="Rohla C."/>
            <person name="Song M."/>
            <person name="Hilaire R.S."/>
            <person name="Shu S."/>
            <person name="Wells L."/>
            <person name="Wang X."/>
            <person name="Webber J."/>
            <person name="Heerema R.J."/>
            <person name="Klein P."/>
            <person name="Conner P."/>
            <person name="Grauke L."/>
            <person name="Grimwood J."/>
            <person name="Schmutz J."/>
            <person name="Randall J.J."/>
        </authorList>
    </citation>
    <scope>NUCLEOTIDE SEQUENCE</scope>
    <source>
        <tissue evidence="5">Leaf</tissue>
    </source>
</reference>
<evidence type="ECO:0000256" key="3">
    <source>
        <dbReference type="ARBA" id="ARBA00022989"/>
    </source>
</evidence>
<evidence type="ECO:0000313" key="5">
    <source>
        <dbReference type="EMBL" id="KAG6684024.1"/>
    </source>
</evidence>
<proteinExistence type="predicted"/>
<organism evidence="5 6">
    <name type="scientific">Carya illinoinensis</name>
    <name type="common">Pecan</name>
    <dbReference type="NCBI Taxonomy" id="32201"/>
    <lineage>
        <taxon>Eukaryota</taxon>
        <taxon>Viridiplantae</taxon>
        <taxon>Streptophyta</taxon>
        <taxon>Embryophyta</taxon>
        <taxon>Tracheophyta</taxon>
        <taxon>Spermatophyta</taxon>
        <taxon>Magnoliopsida</taxon>
        <taxon>eudicotyledons</taxon>
        <taxon>Gunneridae</taxon>
        <taxon>Pentapetalae</taxon>
        <taxon>rosids</taxon>
        <taxon>fabids</taxon>
        <taxon>Fagales</taxon>
        <taxon>Juglandaceae</taxon>
        <taxon>Carya</taxon>
    </lineage>
</organism>
<keyword evidence="3" id="KW-1133">Transmembrane helix</keyword>
<evidence type="ECO:0000256" key="4">
    <source>
        <dbReference type="ARBA" id="ARBA00023136"/>
    </source>
</evidence>
<dbReference type="Pfam" id="PF21729">
    <property type="entry name" value="IRX15_IRX15L_GXM"/>
    <property type="match status" value="2"/>
</dbReference>
<keyword evidence="4" id="KW-0472">Membrane</keyword>
<evidence type="ECO:0000256" key="1">
    <source>
        <dbReference type="ARBA" id="ARBA00004194"/>
    </source>
</evidence>
<protein>
    <submittedName>
        <fullName evidence="5">Uncharacterized protein</fullName>
    </submittedName>
</protein>
<name>A0A922IWB7_CARIL</name>
<gene>
    <name evidence="5" type="ORF">I3842_12G042000</name>
</gene>